<evidence type="ECO:0000313" key="13">
    <source>
        <dbReference type="Proteomes" id="UP000603453"/>
    </source>
</evidence>
<dbReference type="GO" id="GO:0001164">
    <property type="term" value="F:RNA polymerase I core promoter sequence-specific DNA binding"/>
    <property type="evidence" value="ECO:0007669"/>
    <property type="project" value="InterPro"/>
</dbReference>
<dbReference type="InterPro" id="IPR048540">
    <property type="entry name" value="Rrn7_cyclin_N"/>
</dbReference>
<comment type="caution">
    <text evidence="12">The sequence shown here is derived from an EMBL/GenBank/DDBJ whole genome shotgun (WGS) entry which is preliminary data.</text>
</comment>
<gene>
    <name evidence="12" type="ORF">INT47_006332</name>
</gene>
<evidence type="ECO:0000313" key="12">
    <source>
        <dbReference type="EMBL" id="KAG2211213.1"/>
    </source>
</evidence>
<evidence type="ECO:0000256" key="10">
    <source>
        <dbReference type="SAM" id="Phobius"/>
    </source>
</evidence>
<dbReference type="PANTHER" id="PTHR31576:SF2">
    <property type="entry name" value="TATA BOX-BINDING PROTEIN-ASSOCIATED FACTOR RNA POLYMERASE I SUBUNIT B"/>
    <property type="match status" value="1"/>
</dbReference>
<dbReference type="AlphaFoldDB" id="A0A8H7RKB5"/>
<organism evidence="12 13">
    <name type="scientific">Mucor saturninus</name>
    <dbReference type="NCBI Taxonomy" id="64648"/>
    <lineage>
        <taxon>Eukaryota</taxon>
        <taxon>Fungi</taxon>
        <taxon>Fungi incertae sedis</taxon>
        <taxon>Mucoromycota</taxon>
        <taxon>Mucoromycotina</taxon>
        <taxon>Mucoromycetes</taxon>
        <taxon>Mucorales</taxon>
        <taxon>Mucorineae</taxon>
        <taxon>Mucoraceae</taxon>
        <taxon>Mucor</taxon>
    </lineage>
</organism>
<proteinExistence type="inferred from homology"/>
<evidence type="ECO:0000256" key="1">
    <source>
        <dbReference type="ARBA" id="ARBA00004604"/>
    </source>
</evidence>
<keyword evidence="4" id="KW-0863">Zinc-finger</keyword>
<evidence type="ECO:0000256" key="5">
    <source>
        <dbReference type="ARBA" id="ARBA00022833"/>
    </source>
</evidence>
<keyword evidence="10" id="KW-0812">Transmembrane</keyword>
<evidence type="ECO:0000256" key="2">
    <source>
        <dbReference type="ARBA" id="ARBA00006899"/>
    </source>
</evidence>
<comment type="similarity">
    <text evidence="2">Belongs to the RRN7/TAF1B family.</text>
</comment>
<evidence type="ECO:0000259" key="11">
    <source>
        <dbReference type="Pfam" id="PF20644"/>
    </source>
</evidence>
<evidence type="ECO:0000256" key="4">
    <source>
        <dbReference type="ARBA" id="ARBA00022771"/>
    </source>
</evidence>
<evidence type="ECO:0000256" key="8">
    <source>
        <dbReference type="ARBA" id="ARBA00023163"/>
    </source>
</evidence>
<dbReference type="GO" id="GO:0070860">
    <property type="term" value="C:RNA polymerase I core factor complex"/>
    <property type="evidence" value="ECO:0007669"/>
    <property type="project" value="InterPro"/>
</dbReference>
<dbReference type="InterPro" id="IPR033599">
    <property type="entry name" value="TAF1B/Rrn7"/>
</dbReference>
<dbReference type="PANTHER" id="PTHR31576">
    <property type="entry name" value="TATA BOX-BINDING PROTEIN-ASSOCIATED FACTOR RNA POLYMERASE I SUBUNIT B"/>
    <property type="match status" value="1"/>
</dbReference>
<evidence type="ECO:0000256" key="9">
    <source>
        <dbReference type="ARBA" id="ARBA00023242"/>
    </source>
</evidence>
<dbReference type="GO" id="GO:0008270">
    <property type="term" value="F:zinc ion binding"/>
    <property type="evidence" value="ECO:0007669"/>
    <property type="project" value="UniProtKB-KW"/>
</dbReference>
<keyword evidence="9" id="KW-0539">Nucleus</keyword>
<keyword evidence="3" id="KW-0479">Metal-binding</keyword>
<comment type="subcellular location">
    <subcellularLocation>
        <location evidence="1">Nucleus</location>
        <location evidence="1">Nucleolus</location>
    </subcellularLocation>
</comment>
<evidence type="ECO:0000256" key="3">
    <source>
        <dbReference type="ARBA" id="ARBA00022723"/>
    </source>
</evidence>
<keyword evidence="13" id="KW-1185">Reference proteome</keyword>
<evidence type="ECO:0000256" key="6">
    <source>
        <dbReference type="ARBA" id="ARBA00023015"/>
    </source>
</evidence>
<evidence type="ECO:0000256" key="7">
    <source>
        <dbReference type="ARBA" id="ARBA00023125"/>
    </source>
</evidence>
<protein>
    <recommendedName>
        <fullName evidence="11">Rrn7/TAF1B N-terminal cyclin domain-containing protein</fullName>
    </recommendedName>
</protein>
<keyword evidence="6" id="KW-0805">Transcription regulation</keyword>
<dbReference type="OrthoDB" id="428577at2759"/>
<feature type="domain" description="Rrn7/TAF1B N-terminal cyclin" evidence="11">
    <location>
        <begin position="80"/>
        <end position="225"/>
    </location>
</feature>
<keyword evidence="8" id="KW-0804">Transcription</keyword>
<dbReference type="EMBL" id="JAEPRD010000009">
    <property type="protein sequence ID" value="KAG2211213.1"/>
    <property type="molecule type" value="Genomic_DNA"/>
</dbReference>
<dbReference type="Pfam" id="PF20644">
    <property type="entry name" value="Rrn7_cyclin_N"/>
    <property type="match status" value="1"/>
</dbReference>
<keyword evidence="10" id="KW-1133">Transmembrane helix</keyword>
<dbReference type="GO" id="GO:0042790">
    <property type="term" value="P:nucleolar large rRNA transcription by RNA polymerase I"/>
    <property type="evidence" value="ECO:0007669"/>
    <property type="project" value="TreeGrafter"/>
</dbReference>
<keyword evidence="5" id="KW-0862">Zinc</keyword>
<keyword evidence="7" id="KW-0238">DNA-binding</keyword>
<name>A0A8H7RKB5_9FUNG</name>
<keyword evidence="10" id="KW-0472">Membrane</keyword>
<sequence>MSMKTKRICPVCQTNKFRKSADSGLVCKYGHKVLGVQQEQAEDDRMGHIGSRRKTIPKAVKFSLESSPAQQRSDFVLVVQDTLQVLSKCLVHDFNFPPELEATLRELWLLYLSDTKTQLAEAYLFEALEKDTVDTQKDAQKDILEKFEEVLVEEFRDDDDSEEDDIEFERIGSSRSKWPKLNFASTLVFIYLACIYLNYPILPNDLIRWCRSGDLPFLAMQDHIPPETLASFSLYYTNQMRHVPSPTSIKNRAFIFSRCYQSNCKLVFPDFNIPLYLDRFCGQYFLSPDEFFMAQYIFDSYRSRNFMGQSVQNRRHYQIPVTTFLMASVVATVKIVYAIGDNRPAFDKTLSKEAYLKLIKENVKRWKKLYKEQDELDNVIHYIQKTSVASRIGAPVRDKNVVVLNSMDKTMNGRATSHQTMDTPFMDPMILKTEEKKEEQTDETNEIGLGQVYYRQMSGAGTPDYLDVLELATLVTGEIIGDDMKNAIHKIDVDIIRHNPNNTINRDVYAKLLG</sequence>
<dbReference type="Proteomes" id="UP000603453">
    <property type="component" value="Unassembled WGS sequence"/>
</dbReference>
<accession>A0A8H7RKB5</accession>
<reference evidence="12" key="1">
    <citation type="submission" date="2020-12" db="EMBL/GenBank/DDBJ databases">
        <title>Metabolic potential, ecology and presence of endohyphal bacteria is reflected in genomic diversity of Mucoromycotina.</title>
        <authorList>
            <person name="Muszewska A."/>
            <person name="Okrasinska A."/>
            <person name="Steczkiewicz K."/>
            <person name="Drgas O."/>
            <person name="Orlowska M."/>
            <person name="Perlinska-Lenart U."/>
            <person name="Aleksandrzak-Piekarczyk T."/>
            <person name="Szatraj K."/>
            <person name="Zielenkiewicz U."/>
            <person name="Pilsyk S."/>
            <person name="Malc E."/>
            <person name="Mieczkowski P."/>
            <person name="Kruszewska J.S."/>
            <person name="Biernat P."/>
            <person name="Pawlowska J."/>
        </authorList>
    </citation>
    <scope>NUCLEOTIDE SEQUENCE</scope>
    <source>
        <strain evidence="12">WA0000017839</strain>
    </source>
</reference>
<feature type="transmembrane region" description="Helical" evidence="10">
    <location>
        <begin position="181"/>
        <end position="202"/>
    </location>
</feature>